<organism evidence="2 3">
    <name type="scientific">Trifolium medium</name>
    <dbReference type="NCBI Taxonomy" id="97028"/>
    <lineage>
        <taxon>Eukaryota</taxon>
        <taxon>Viridiplantae</taxon>
        <taxon>Streptophyta</taxon>
        <taxon>Embryophyta</taxon>
        <taxon>Tracheophyta</taxon>
        <taxon>Spermatophyta</taxon>
        <taxon>Magnoliopsida</taxon>
        <taxon>eudicotyledons</taxon>
        <taxon>Gunneridae</taxon>
        <taxon>Pentapetalae</taxon>
        <taxon>rosids</taxon>
        <taxon>fabids</taxon>
        <taxon>Fabales</taxon>
        <taxon>Fabaceae</taxon>
        <taxon>Papilionoideae</taxon>
        <taxon>50 kb inversion clade</taxon>
        <taxon>NPAAA clade</taxon>
        <taxon>Hologalegina</taxon>
        <taxon>IRL clade</taxon>
        <taxon>Trifolieae</taxon>
        <taxon>Trifolium</taxon>
    </lineage>
</organism>
<gene>
    <name evidence="2" type="ORF">A2U01_0099993</name>
</gene>
<name>A0A392UUC6_9FABA</name>
<evidence type="ECO:0000313" key="2">
    <source>
        <dbReference type="EMBL" id="MCI78722.1"/>
    </source>
</evidence>
<evidence type="ECO:0000256" key="1">
    <source>
        <dbReference type="SAM" id="MobiDB-lite"/>
    </source>
</evidence>
<dbReference type="EMBL" id="LXQA010957341">
    <property type="protein sequence ID" value="MCI78722.1"/>
    <property type="molecule type" value="Genomic_DNA"/>
</dbReference>
<reference evidence="2 3" key="1">
    <citation type="journal article" date="2018" name="Front. Plant Sci.">
        <title>Red Clover (Trifolium pratense) and Zigzag Clover (T. medium) - A Picture of Genomic Similarities and Differences.</title>
        <authorList>
            <person name="Dluhosova J."/>
            <person name="Istvanek J."/>
            <person name="Nedelnik J."/>
            <person name="Repkova J."/>
        </authorList>
    </citation>
    <scope>NUCLEOTIDE SEQUENCE [LARGE SCALE GENOMIC DNA]</scope>
    <source>
        <strain evidence="3">cv. 10/8</strain>
        <tissue evidence="2">Leaf</tissue>
    </source>
</reference>
<accession>A0A392UUC6</accession>
<dbReference type="Proteomes" id="UP000265520">
    <property type="component" value="Unassembled WGS sequence"/>
</dbReference>
<comment type="caution">
    <text evidence="2">The sequence shown here is derived from an EMBL/GenBank/DDBJ whole genome shotgun (WGS) entry which is preliminary data.</text>
</comment>
<dbReference type="AlphaFoldDB" id="A0A392UUC6"/>
<feature type="non-terminal residue" evidence="2">
    <location>
        <position position="1"/>
    </location>
</feature>
<keyword evidence="3" id="KW-1185">Reference proteome</keyword>
<proteinExistence type="predicted"/>
<protein>
    <submittedName>
        <fullName evidence="2">Uncharacterized protein</fullName>
    </submittedName>
</protein>
<feature type="region of interest" description="Disordered" evidence="1">
    <location>
        <begin position="1"/>
        <end position="26"/>
    </location>
</feature>
<evidence type="ECO:0000313" key="3">
    <source>
        <dbReference type="Proteomes" id="UP000265520"/>
    </source>
</evidence>
<sequence>TPAMRRTTVNNADDEDDGERRDAEDL</sequence>